<evidence type="ECO:0000313" key="1">
    <source>
        <dbReference type="EMBL" id="WBO24327.1"/>
    </source>
</evidence>
<dbReference type="Proteomes" id="UP001210865">
    <property type="component" value="Chromosome"/>
</dbReference>
<evidence type="ECO:0008006" key="3">
    <source>
        <dbReference type="Google" id="ProtNLM"/>
    </source>
</evidence>
<accession>A0ABY7NS11</accession>
<sequence length="1378" mass="150603">MTPDIDFSKIRAEHGDQREGFEEFSAQIFHRYAVAAGSRYERYRGAGGDGGVEAIWRLPSGKVIGLQSKYFLPLKAGHLAQLEKSLDTALDNHTDLETYIVTLPFDPTPTIKARSGEGQAEKLETWRKSLIDRAARRGATITVEWWHESELKSRLLGMDNSDGRILYWFGSLNVNMATLESAATVAEGVAGPRYSPLLRVGNDAGNTIKAFGLDPGWPAVHEGWGARLRKAVGVWNALSPKAHPGQSAQLLAALRDANLRFAAVEDLSFKEADRAALQKLASQTLPIVQSLEDAVKDAFDSTHGEENDNIRWRQWQAAFQAAFPAADLDRARDACTLLRDVLSFAESPAAIAAGAGTLLMRGPAGIGKTHTTIDATKGRIAARRGALAVLGQEITYGQNLWSVVASKLGIGPTASKSEILGVLAAFAEGTGAPFLLCVDAINETPDRQQWRSWLPQLKADIAGQPIKLLLTCRDIFIEDTLGAAADDLPSFTHAGFAGREYDAAYAFAAFYKVGPPAEVVAQPEFANPLFLHLVCRAAVTMKWDRIPGGQISLTKLIAAILDGANRKAAELLDFDVRIENPVNDGALALAQAMGQRGVRLLPLADAQTILAGVRPSQGASRSLLRAMEEADLVSVASDSGASFLRFAFERLGDVLIAQSSIADQNKAAVCARFLSGDLAALVATPDTVSEYAGLIQAYSIVLPELHGIEIADLLSGTATHLEVTMLALDVLAWRDLASFTCTNWVLHHRRFVDLIEVLDKVLAVTAVPGHPVNAEWLDSRLRSYQQLDRDAMWTSALKQAWEQGGAGHQLVSIARGQDLSHLSTESAVLLGIALAWFTASADLLIRDEASQALTRLMVAQPISGELLDYFILCDDDFIRERVLNSAYGAGLLKQDPAYWGEIADIVFDSFFASGMPPENVLLRDLGRLIVEEGIAAGTIASTPVLASVQPPYASAWPLQFTFPDWPALDATHPDLPANLKLGQQSWQPDFAGYVVKPAAKDFGLAAAGLTLAHLNQWIVEQILTLGYDGPSKFALAYDWKLIEEHGQERGVPNRHRRVSKKYQWIFLARLLGRLHDHVPHNPPSWGTPRNPSDLQAVELRTLDPTDLSEDRTAPVPGVNTSDFFIAPIVRPEARNPRDWAAELFIDRDIELVGEKWLLLAGYQIWRYQDEVSKRYLIAPRRVAAMLVPDSEMAALKRSFTSSIPDADIPELRKLYQGEFLGSVALRTHSSQWGLDGKFGIPASVIVSHFDDSETPAHSLWVPASDLITHNMAKWDGARSWMDASGEVIAAQIGHGDDVALVFDKARLLAYLTATQSRIVWVLFEERHAAIASEPFASNDLRQAWSWSGKRLAKLAEEQEDFIELGKAEDTNNVTDDDG</sequence>
<keyword evidence="2" id="KW-1185">Reference proteome</keyword>
<dbReference type="RefSeq" id="WP_270078954.1">
    <property type="nucleotide sequence ID" value="NZ_CP115174.1"/>
</dbReference>
<protein>
    <recommendedName>
        <fullName evidence="3">ATP-binding protein</fullName>
    </recommendedName>
</protein>
<organism evidence="1 2">
    <name type="scientific">Sphingomonas abietis</name>
    <dbReference type="NCBI Taxonomy" id="3012344"/>
    <lineage>
        <taxon>Bacteria</taxon>
        <taxon>Pseudomonadati</taxon>
        <taxon>Pseudomonadota</taxon>
        <taxon>Alphaproteobacteria</taxon>
        <taxon>Sphingomonadales</taxon>
        <taxon>Sphingomonadaceae</taxon>
        <taxon>Sphingomonas</taxon>
    </lineage>
</organism>
<dbReference type="EMBL" id="CP115174">
    <property type="protein sequence ID" value="WBO24327.1"/>
    <property type="molecule type" value="Genomic_DNA"/>
</dbReference>
<reference evidence="1 2" key="1">
    <citation type="submission" date="2022-12" db="EMBL/GenBank/DDBJ databases">
        <title>Sphingomonas abieness sp. nov., an endophytic bacterium isolated from Abies koreana.</title>
        <authorList>
            <person name="Jiang L."/>
            <person name="Lee J."/>
        </authorList>
    </citation>
    <scope>NUCLEOTIDE SEQUENCE [LARGE SCALE GENOMIC DNA]</scope>
    <source>
        <strain evidence="2">PAMB 00755</strain>
    </source>
</reference>
<evidence type="ECO:0000313" key="2">
    <source>
        <dbReference type="Proteomes" id="UP001210865"/>
    </source>
</evidence>
<proteinExistence type="predicted"/>
<gene>
    <name evidence="1" type="ORF">PBT88_09610</name>
</gene>
<name>A0ABY7NS11_9SPHN</name>